<sequence>MIESTHRPSQVVVDLSAIEYNVKQELARLNDEQVLFAVVKANAYGHGAVKVAQAAEKAGAKGLCVSNLDEALELREAGITLPILVLSYVSPNYTNLAISQSISLTAPSLEWLKEVEESLAANPMMNPLSVHLKIDTGMGRIGLRDEDEMVQAKELFVLSNHMTLDGIFTHFSCADTKDTSYFELQQQRFTRAMDIFSDLEIPYIHTSNSATALWHDAWNSNLIRFGDALYGLNPSGKALDLPYELKPALSLTTELIHVKQVSTGEKIGYGATYTAEKEEWIGTLPIGYADGLIRKFQGYKVIIDGEYAEIVGRVCMDQCMIRLPKRYDVGTPVTIFGKNGTLENTLDDAAEFIGTINYEIVCGLTDRLPRIYENEEISHP</sequence>
<dbReference type="InterPro" id="IPR000821">
    <property type="entry name" value="Ala_racemase"/>
</dbReference>
<accession>A0A1V4DE42</accession>
<dbReference type="PROSITE" id="PS00395">
    <property type="entry name" value="ALANINE_RACEMASE"/>
    <property type="match status" value="1"/>
</dbReference>
<dbReference type="Gene3D" id="3.20.20.10">
    <property type="entry name" value="Alanine racemase"/>
    <property type="match status" value="1"/>
</dbReference>
<comment type="pathway">
    <text evidence="13">Amino-acid biosynthesis; D-alanine biosynthesis; D-alanine from L-alanine: step 1/1.</text>
</comment>
<evidence type="ECO:0000313" key="18">
    <source>
        <dbReference type="Proteomes" id="UP000189970"/>
    </source>
</evidence>
<keyword evidence="5" id="KW-0812">Transmembrane</keyword>
<comment type="caution">
    <text evidence="17">The sequence shown here is derived from an EMBL/GenBank/DDBJ whole genome shotgun (WGS) entry which is preliminary data.</text>
</comment>
<evidence type="ECO:0000256" key="8">
    <source>
        <dbReference type="ARBA" id="ARBA00023136"/>
    </source>
</evidence>
<dbReference type="FunFam" id="3.20.20.10:FF:000002">
    <property type="entry name" value="Alanine racemase"/>
    <property type="match status" value="1"/>
</dbReference>
<dbReference type="PANTHER" id="PTHR30511:SF0">
    <property type="entry name" value="ALANINE RACEMASE, CATABOLIC-RELATED"/>
    <property type="match status" value="1"/>
</dbReference>
<reference evidence="17 18" key="1">
    <citation type="submission" date="2017-02" db="EMBL/GenBank/DDBJ databases">
        <title>Vagococcus cremeus sp. nov., isolated from the small intestine of a marten, Martes flavigula.</title>
        <authorList>
            <person name="Tak E.J."/>
            <person name="Bae J.-W."/>
        </authorList>
    </citation>
    <scope>NUCLEOTIDE SEQUENCE [LARGE SCALE GENOMIC DNA]</scope>
    <source>
        <strain evidence="17 18">D7T301</strain>
    </source>
</reference>
<evidence type="ECO:0000256" key="14">
    <source>
        <dbReference type="PIRSR" id="PIRSR600821-50"/>
    </source>
</evidence>
<feature type="modified residue" description="N6-(pyridoxal phosphate)lysine" evidence="13 14">
    <location>
        <position position="40"/>
    </location>
</feature>
<dbReference type="GO" id="GO:0009252">
    <property type="term" value="P:peptidoglycan biosynthetic process"/>
    <property type="evidence" value="ECO:0007669"/>
    <property type="project" value="TreeGrafter"/>
</dbReference>
<dbReference type="Pfam" id="PF01168">
    <property type="entry name" value="Ala_racemase_N"/>
    <property type="match status" value="1"/>
</dbReference>
<dbReference type="GO" id="GO:0030632">
    <property type="term" value="P:D-alanine biosynthetic process"/>
    <property type="evidence" value="ECO:0007669"/>
    <property type="project" value="UniProtKB-UniRule"/>
</dbReference>
<evidence type="ECO:0000256" key="2">
    <source>
        <dbReference type="ARBA" id="ARBA00001933"/>
    </source>
</evidence>
<keyword evidence="4" id="KW-1003">Cell membrane</keyword>
<dbReference type="GO" id="GO:0005829">
    <property type="term" value="C:cytosol"/>
    <property type="evidence" value="ECO:0007669"/>
    <property type="project" value="TreeGrafter"/>
</dbReference>
<feature type="domain" description="Alanine racemase C-terminal" evidence="16">
    <location>
        <begin position="248"/>
        <end position="373"/>
    </location>
</feature>
<comment type="similarity">
    <text evidence="11">In the N-terminal section; belongs to the acyltransferase 3 family.</text>
</comment>
<dbReference type="SMART" id="SM01005">
    <property type="entry name" value="Ala_racemase_C"/>
    <property type="match status" value="1"/>
</dbReference>
<comment type="function">
    <text evidence="13">Catalyzes the interconversion of L-alanine and D-alanine. May also act on other amino acids.</text>
</comment>
<evidence type="ECO:0000256" key="5">
    <source>
        <dbReference type="ARBA" id="ARBA00022692"/>
    </source>
</evidence>
<evidence type="ECO:0000256" key="6">
    <source>
        <dbReference type="ARBA" id="ARBA00022898"/>
    </source>
</evidence>
<evidence type="ECO:0000256" key="15">
    <source>
        <dbReference type="PIRSR" id="PIRSR600821-52"/>
    </source>
</evidence>
<feature type="binding site" evidence="13 15">
    <location>
        <position position="140"/>
    </location>
    <ligand>
        <name>substrate</name>
    </ligand>
</feature>
<dbReference type="SUPFAM" id="SSF50621">
    <property type="entry name" value="Alanine racemase C-terminal domain-like"/>
    <property type="match status" value="1"/>
</dbReference>
<evidence type="ECO:0000259" key="16">
    <source>
        <dbReference type="SMART" id="SM01005"/>
    </source>
</evidence>
<evidence type="ECO:0000256" key="1">
    <source>
        <dbReference type="ARBA" id="ARBA00000316"/>
    </source>
</evidence>
<dbReference type="GO" id="GO:0008784">
    <property type="term" value="F:alanine racemase activity"/>
    <property type="evidence" value="ECO:0007669"/>
    <property type="project" value="UniProtKB-UniRule"/>
</dbReference>
<dbReference type="UniPathway" id="UPA00042">
    <property type="reaction ID" value="UER00497"/>
</dbReference>
<dbReference type="Proteomes" id="UP000189970">
    <property type="component" value="Unassembled WGS sequence"/>
</dbReference>
<comment type="cofactor">
    <cofactor evidence="2 13 14">
        <name>pyridoxal 5'-phosphate</name>
        <dbReference type="ChEBI" id="CHEBI:597326"/>
    </cofactor>
</comment>
<dbReference type="PRINTS" id="PR00992">
    <property type="entry name" value="ALARACEMASE"/>
</dbReference>
<gene>
    <name evidence="17" type="ORF">BW731_00365</name>
</gene>
<dbReference type="GO" id="GO:0046677">
    <property type="term" value="P:response to antibiotic"/>
    <property type="evidence" value="ECO:0007669"/>
    <property type="project" value="UniProtKB-KW"/>
</dbReference>
<dbReference type="GO" id="GO:0030170">
    <property type="term" value="F:pyridoxal phosphate binding"/>
    <property type="evidence" value="ECO:0007669"/>
    <property type="project" value="UniProtKB-UniRule"/>
</dbReference>
<dbReference type="AlphaFoldDB" id="A0A1V4DE42"/>
<dbReference type="GO" id="GO:0005886">
    <property type="term" value="C:plasma membrane"/>
    <property type="evidence" value="ECO:0007669"/>
    <property type="project" value="UniProtKB-SubCell"/>
</dbReference>
<feature type="active site" description="Proton acceptor; specific for D-alanine" evidence="13">
    <location>
        <position position="40"/>
    </location>
</feature>
<dbReference type="InterPro" id="IPR001608">
    <property type="entry name" value="Ala_racemase_N"/>
</dbReference>
<dbReference type="HAMAP" id="MF_01201">
    <property type="entry name" value="Ala_racemase"/>
    <property type="match status" value="1"/>
</dbReference>
<dbReference type="EMBL" id="MVAB01000001">
    <property type="protein sequence ID" value="OPF86757.1"/>
    <property type="molecule type" value="Genomic_DNA"/>
</dbReference>
<comment type="similarity">
    <text evidence="13">Belongs to the alanine racemase family.</text>
</comment>
<keyword evidence="7" id="KW-1133">Transmembrane helix</keyword>
<dbReference type="InterPro" id="IPR020622">
    <property type="entry name" value="Ala_racemase_pyridoxalP-BS"/>
</dbReference>
<comment type="catalytic activity">
    <reaction evidence="1 13">
        <text>L-alanine = D-alanine</text>
        <dbReference type="Rhea" id="RHEA:20249"/>
        <dbReference type="ChEBI" id="CHEBI:57416"/>
        <dbReference type="ChEBI" id="CHEBI:57972"/>
        <dbReference type="EC" id="5.1.1.1"/>
    </reaction>
</comment>
<name>A0A1V4DE42_9ENTE</name>
<evidence type="ECO:0000256" key="10">
    <source>
        <dbReference type="ARBA" id="ARBA00023251"/>
    </source>
</evidence>
<keyword evidence="9 13" id="KW-0413">Isomerase</keyword>
<dbReference type="InterPro" id="IPR011079">
    <property type="entry name" value="Ala_racemase_C"/>
</dbReference>
<organism evidence="17 18">
    <name type="scientific">Vagococcus martis</name>
    <dbReference type="NCBI Taxonomy" id="1768210"/>
    <lineage>
        <taxon>Bacteria</taxon>
        <taxon>Bacillati</taxon>
        <taxon>Bacillota</taxon>
        <taxon>Bacilli</taxon>
        <taxon>Lactobacillales</taxon>
        <taxon>Enterococcaceae</taxon>
        <taxon>Vagococcus</taxon>
    </lineage>
</organism>
<dbReference type="NCBIfam" id="TIGR00492">
    <property type="entry name" value="alr"/>
    <property type="match status" value="1"/>
</dbReference>
<comment type="similarity">
    <text evidence="12">In the C-terminal section; belongs to the alanine racemase family.</text>
</comment>
<protein>
    <recommendedName>
        <fullName evidence="13">Alanine racemase</fullName>
        <ecNumber evidence="13">5.1.1.1</ecNumber>
    </recommendedName>
</protein>
<dbReference type="CDD" id="cd00430">
    <property type="entry name" value="PLPDE_III_AR"/>
    <property type="match status" value="1"/>
</dbReference>
<evidence type="ECO:0000256" key="3">
    <source>
        <dbReference type="ARBA" id="ARBA00004651"/>
    </source>
</evidence>
<evidence type="ECO:0000256" key="7">
    <source>
        <dbReference type="ARBA" id="ARBA00022989"/>
    </source>
</evidence>
<dbReference type="InterPro" id="IPR009006">
    <property type="entry name" value="Ala_racemase/Decarboxylase_C"/>
</dbReference>
<dbReference type="PANTHER" id="PTHR30511">
    <property type="entry name" value="ALANINE RACEMASE"/>
    <property type="match status" value="1"/>
</dbReference>
<evidence type="ECO:0000256" key="4">
    <source>
        <dbReference type="ARBA" id="ARBA00022475"/>
    </source>
</evidence>
<evidence type="ECO:0000256" key="11">
    <source>
        <dbReference type="ARBA" id="ARBA00060905"/>
    </source>
</evidence>
<dbReference type="EC" id="5.1.1.1" evidence="13"/>
<dbReference type="FunFam" id="2.40.37.10:FF:000006">
    <property type="entry name" value="Alanine racemase"/>
    <property type="match status" value="1"/>
</dbReference>
<feature type="active site" description="Proton acceptor; specific for L-alanine" evidence="13">
    <location>
        <position position="269"/>
    </location>
</feature>
<keyword evidence="10" id="KW-0046">Antibiotic resistance</keyword>
<dbReference type="Gene3D" id="2.40.37.10">
    <property type="entry name" value="Lyase, Ornithine Decarboxylase, Chain A, domain 1"/>
    <property type="match status" value="1"/>
</dbReference>
<evidence type="ECO:0000256" key="12">
    <source>
        <dbReference type="ARBA" id="ARBA00061081"/>
    </source>
</evidence>
<feature type="binding site" evidence="13 15">
    <location>
        <position position="316"/>
    </location>
    <ligand>
        <name>substrate</name>
    </ligand>
</feature>
<keyword evidence="6 13" id="KW-0663">Pyridoxal phosphate</keyword>
<dbReference type="SUPFAM" id="SSF51419">
    <property type="entry name" value="PLP-binding barrel"/>
    <property type="match status" value="1"/>
</dbReference>
<comment type="subcellular location">
    <subcellularLocation>
        <location evidence="3">Cell membrane</location>
        <topology evidence="3">Multi-pass membrane protein</topology>
    </subcellularLocation>
</comment>
<dbReference type="RefSeq" id="WP_079344728.1">
    <property type="nucleotide sequence ID" value="NZ_MVAB01000001.1"/>
</dbReference>
<evidence type="ECO:0000256" key="9">
    <source>
        <dbReference type="ARBA" id="ARBA00023235"/>
    </source>
</evidence>
<keyword evidence="18" id="KW-1185">Reference proteome</keyword>
<evidence type="ECO:0000256" key="13">
    <source>
        <dbReference type="HAMAP-Rule" id="MF_01201"/>
    </source>
</evidence>
<proteinExistence type="inferred from homology"/>
<dbReference type="InterPro" id="IPR029066">
    <property type="entry name" value="PLP-binding_barrel"/>
</dbReference>
<dbReference type="Pfam" id="PF00842">
    <property type="entry name" value="Ala_racemase_C"/>
    <property type="match status" value="1"/>
</dbReference>
<evidence type="ECO:0000313" key="17">
    <source>
        <dbReference type="EMBL" id="OPF86757.1"/>
    </source>
</evidence>
<keyword evidence="8" id="KW-0472">Membrane</keyword>